<name>A0A9D1D5C1_9FIRM</name>
<keyword evidence="8 13" id="KW-0548">Nucleotidyltransferase</keyword>
<dbReference type="InterPro" id="IPR010923">
    <property type="entry name" value="T(6)A37_SUA5"/>
</dbReference>
<feature type="binding site" evidence="14">
    <location>
        <position position="70"/>
    </location>
    <ligand>
        <name>L-threonine</name>
        <dbReference type="ChEBI" id="CHEBI:57926"/>
    </ligand>
</feature>
<keyword evidence="9 13" id="KW-0547">Nucleotide-binding</keyword>
<evidence type="ECO:0000256" key="5">
    <source>
        <dbReference type="ARBA" id="ARBA00022490"/>
    </source>
</evidence>
<evidence type="ECO:0000256" key="4">
    <source>
        <dbReference type="ARBA" id="ARBA00015492"/>
    </source>
</evidence>
<evidence type="ECO:0000256" key="8">
    <source>
        <dbReference type="ARBA" id="ARBA00022695"/>
    </source>
</evidence>
<evidence type="ECO:0000259" key="15">
    <source>
        <dbReference type="PROSITE" id="PS51163"/>
    </source>
</evidence>
<evidence type="ECO:0000256" key="9">
    <source>
        <dbReference type="ARBA" id="ARBA00022741"/>
    </source>
</evidence>
<dbReference type="InterPro" id="IPR017945">
    <property type="entry name" value="DHBP_synth_RibB-like_a/b_dom"/>
</dbReference>
<dbReference type="InterPro" id="IPR050156">
    <property type="entry name" value="TC-AMP_synthase_SUA5"/>
</dbReference>
<evidence type="ECO:0000313" key="16">
    <source>
        <dbReference type="EMBL" id="HIR05715.1"/>
    </source>
</evidence>
<keyword evidence="7 13" id="KW-0819">tRNA processing</keyword>
<dbReference type="GO" id="GO:0008033">
    <property type="term" value="P:tRNA processing"/>
    <property type="evidence" value="ECO:0007669"/>
    <property type="project" value="UniProtKB-KW"/>
</dbReference>
<evidence type="ECO:0000256" key="12">
    <source>
        <dbReference type="ARBA" id="ARBA00048366"/>
    </source>
</evidence>
<dbReference type="NCBIfam" id="TIGR00057">
    <property type="entry name" value="L-threonylcarbamoyladenylate synthase"/>
    <property type="match status" value="1"/>
</dbReference>
<evidence type="ECO:0000313" key="17">
    <source>
        <dbReference type="Proteomes" id="UP000824250"/>
    </source>
</evidence>
<dbReference type="Pfam" id="PF01300">
    <property type="entry name" value="Sua5_yciO_yrdC"/>
    <property type="match status" value="1"/>
</dbReference>
<dbReference type="PANTHER" id="PTHR17490">
    <property type="entry name" value="SUA5"/>
    <property type="match status" value="1"/>
</dbReference>
<evidence type="ECO:0000256" key="11">
    <source>
        <dbReference type="ARBA" id="ARBA00029774"/>
    </source>
</evidence>
<comment type="similarity">
    <text evidence="2 13">Belongs to the SUA5 family.</text>
</comment>
<reference evidence="16" key="2">
    <citation type="journal article" date="2021" name="PeerJ">
        <title>Extensive microbial diversity within the chicken gut microbiome revealed by metagenomics and culture.</title>
        <authorList>
            <person name="Gilroy R."/>
            <person name="Ravi A."/>
            <person name="Getino M."/>
            <person name="Pursley I."/>
            <person name="Horton D.L."/>
            <person name="Alikhan N.F."/>
            <person name="Baker D."/>
            <person name="Gharbi K."/>
            <person name="Hall N."/>
            <person name="Watson M."/>
            <person name="Adriaenssens E.M."/>
            <person name="Foster-Nyarko E."/>
            <person name="Jarju S."/>
            <person name="Secka A."/>
            <person name="Antonio M."/>
            <person name="Oren A."/>
            <person name="Chaudhuri R.R."/>
            <person name="La Ragione R."/>
            <person name="Hildebrand F."/>
            <person name="Pallen M.J."/>
        </authorList>
    </citation>
    <scope>NUCLEOTIDE SEQUENCE</scope>
    <source>
        <strain evidence="16">CHK180-2868</strain>
    </source>
</reference>
<dbReference type="Gene3D" id="3.90.870.10">
    <property type="entry name" value="DHBP synthase"/>
    <property type="match status" value="1"/>
</dbReference>
<dbReference type="GO" id="GO:0005524">
    <property type="term" value="F:ATP binding"/>
    <property type="evidence" value="ECO:0007669"/>
    <property type="project" value="UniProtKB-UniRule"/>
</dbReference>
<organism evidence="16 17">
    <name type="scientific">Candidatus Copromonas faecavium</name>
    <name type="common">nom. illeg.</name>
    <dbReference type="NCBI Taxonomy" id="2840740"/>
    <lineage>
        <taxon>Bacteria</taxon>
        <taxon>Bacillati</taxon>
        <taxon>Bacillota</taxon>
        <taxon>Clostridia</taxon>
        <taxon>Lachnospirales</taxon>
        <taxon>Lachnospiraceae</taxon>
        <taxon>Candidatus Copromonas (nom. illeg.)</taxon>
    </lineage>
</organism>
<feature type="binding site" evidence="14">
    <location>
        <position position="154"/>
    </location>
    <ligand>
        <name>ATP</name>
        <dbReference type="ChEBI" id="CHEBI:30616"/>
    </ligand>
</feature>
<gene>
    <name evidence="16" type="ORF">IAB28_07085</name>
</gene>
<feature type="binding site" evidence="14">
    <location>
        <position position="146"/>
    </location>
    <ligand>
        <name>ATP</name>
        <dbReference type="ChEBI" id="CHEBI:30616"/>
    </ligand>
</feature>
<dbReference type="PIRSF" id="PIRSF004930">
    <property type="entry name" value="Tln_factor_SUA5"/>
    <property type="match status" value="1"/>
</dbReference>
<dbReference type="AlphaFoldDB" id="A0A9D1D5C1"/>
<evidence type="ECO:0000256" key="10">
    <source>
        <dbReference type="ARBA" id="ARBA00022840"/>
    </source>
</evidence>
<evidence type="ECO:0000256" key="13">
    <source>
        <dbReference type="PIRNR" id="PIRNR004930"/>
    </source>
</evidence>
<feature type="binding site" evidence="14">
    <location>
        <position position="61"/>
    </location>
    <ligand>
        <name>ATP</name>
        <dbReference type="ChEBI" id="CHEBI:30616"/>
    </ligand>
</feature>
<comment type="subcellular location">
    <subcellularLocation>
        <location evidence="1 13">Cytoplasm</location>
    </subcellularLocation>
</comment>
<evidence type="ECO:0000256" key="3">
    <source>
        <dbReference type="ARBA" id="ARBA00012584"/>
    </source>
</evidence>
<keyword evidence="10 13" id="KW-0067">ATP-binding</keyword>
<feature type="binding site" evidence="14">
    <location>
        <position position="144"/>
    </location>
    <ligand>
        <name>ATP</name>
        <dbReference type="ChEBI" id="CHEBI:30616"/>
    </ligand>
</feature>
<dbReference type="Gene3D" id="3.40.50.11030">
    <property type="entry name" value="Threonylcarbamoyl-AMP synthase, C-terminal domain"/>
    <property type="match status" value="1"/>
</dbReference>
<dbReference type="EMBL" id="DVGC01000038">
    <property type="protein sequence ID" value="HIR05715.1"/>
    <property type="molecule type" value="Genomic_DNA"/>
</dbReference>
<proteinExistence type="inferred from homology"/>
<evidence type="ECO:0000256" key="1">
    <source>
        <dbReference type="ARBA" id="ARBA00004496"/>
    </source>
</evidence>
<sequence>MDTKIVRITDKEQLKDEELLEAARILREGGLVAFPTETVYGLGGNALDEHASEKIYAAKGRPSDNPLIAHISCMEELPALVREVPEAGRRLAEAYWPGPLTMIFRKRDEVPYETTGGLETVAVRMPSDPVASRLIRLAGVPVAAPSANTSGRPSPTRAEHVIEDLNGKIDMIIDGGQVGIGVESTIVDVSGETPVLLRPGAVTMEMLEAVLGRVDIDPAITGPVSADIKPKAPGMKYRHYAPKAEMVLVEGEMEQVVRYINQETKKAQKEGKTVGIICTEESRNLYPEGILEVIGSREHEETVAHNLFAVLREFDNRKVDCIFSESFSRDQLGQAIMNRLCKAAGYHIVKV</sequence>
<comment type="function">
    <text evidence="13">Required for the formation of a threonylcarbamoyl group on adenosine at position 37 (t(6)A37) in tRNAs that read codons beginning with adenine.</text>
</comment>
<dbReference type="Pfam" id="PF03481">
    <property type="entry name" value="Sua5_C"/>
    <property type="match status" value="1"/>
</dbReference>
<feature type="domain" description="YrdC-like" evidence="15">
    <location>
        <begin position="16"/>
        <end position="202"/>
    </location>
</feature>
<dbReference type="FunFam" id="3.90.870.10:FF:000008">
    <property type="entry name" value="Threonylcarbamoyl-AMP synthase"/>
    <property type="match status" value="1"/>
</dbReference>
<feature type="binding site" evidence="14">
    <location>
        <position position="240"/>
    </location>
    <ligand>
        <name>ATP</name>
        <dbReference type="ChEBI" id="CHEBI:30616"/>
    </ligand>
</feature>
<dbReference type="InterPro" id="IPR006070">
    <property type="entry name" value="Sua5-like_dom"/>
</dbReference>
<dbReference type="GO" id="GO:0003725">
    <property type="term" value="F:double-stranded RNA binding"/>
    <property type="evidence" value="ECO:0007669"/>
    <property type="project" value="UniProtKB-UniRule"/>
</dbReference>
<dbReference type="GO" id="GO:0000049">
    <property type="term" value="F:tRNA binding"/>
    <property type="evidence" value="ECO:0007669"/>
    <property type="project" value="TreeGrafter"/>
</dbReference>
<keyword evidence="5 13" id="KW-0963">Cytoplasm</keyword>
<feature type="binding site" evidence="14">
    <location>
        <position position="65"/>
    </location>
    <ligand>
        <name>ATP</name>
        <dbReference type="ChEBI" id="CHEBI:30616"/>
    </ligand>
</feature>
<evidence type="ECO:0000256" key="2">
    <source>
        <dbReference type="ARBA" id="ARBA00007663"/>
    </source>
</evidence>
<accession>A0A9D1D5C1</accession>
<evidence type="ECO:0000256" key="14">
    <source>
        <dbReference type="PIRSR" id="PIRSR004930-1"/>
    </source>
</evidence>
<feature type="binding site" evidence="14">
    <location>
        <position position="184"/>
    </location>
    <ligand>
        <name>L-threonine</name>
        <dbReference type="ChEBI" id="CHEBI:57926"/>
    </ligand>
</feature>
<dbReference type="SUPFAM" id="SSF55821">
    <property type="entry name" value="YrdC/RibB"/>
    <property type="match status" value="1"/>
</dbReference>
<feature type="binding site" evidence="14">
    <location>
        <position position="38"/>
    </location>
    <ligand>
        <name>L-threonine</name>
        <dbReference type="ChEBI" id="CHEBI:57926"/>
    </ligand>
</feature>
<dbReference type="FunFam" id="3.40.50.11030:FF:000001">
    <property type="entry name" value="Threonylcarbamoyl-AMP synthase"/>
    <property type="match status" value="1"/>
</dbReference>
<dbReference type="Proteomes" id="UP000824250">
    <property type="component" value="Unassembled WGS sequence"/>
</dbReference>
<keyword evidence="6 13" id="KW-0808">Transferase</keyword>
<dbReference type="InterPro" id="IPR005145">
    <property type="entry name" value="Sua5_C"/>
</dbReference>
<evidence type="ECO:0000256" key="6">
    <source>
        <dbReference type="ARBA" id="ARBA00022679"/>
    </source>
</evidence>
<evidence type="ECO:0000256" key="7">
    <source>
        <dbReference type="ARBA" id="ARBA00022694"/>
    </source>
</evidence>
<dbReference type="GO" id="GO:0061710">
    <property type="term" value="F:L-threonylcarbamoyladenylate synthase"/>
    <property type="evidence" value="ECO:0007669"/>
    <property type="project" value="UniProtKB-EC"/>
</dbReference>
<dbReference type="GO" id="GO:0005737">
    <property type="term" value="C:cytoplasm"/>
    <property type="evidence" value="ECO:0007669"/>
    <property type="project" value="UniProtKB-SubCell"/>
</dbReference>
<dbReference type="EC" id="2.7.7.87" evidence="3 13"/>
<dbReference type="PROSITE" id="PS51163">
    <property type="entry name" value="YRDC"/>
    <property type="match status" value="1"/>
</dbReference>
<feature type="binding site" evidence="14">
    <location>
        <position position="120"/>
    </location>
    <ligand>
        <name>ATP</name>
        <dbReference type="ChEBI" id="CHEBI:30616"/>
    </ligand>
</feature>
<feature type="binding site" evidence="14">
    <location>
        <position position="198"/>
    </location>
    <ligand>
        <name>ATP</name>
        <dbReference type="ChEBI" id="CHEBI:30616"/>
    </ligand>
</feature>
<dbReference type="PANTHER" id="PTHR17490:SF16">
    <property type="entry name" value="THREONYLCARBAMOYL-AMP SYNTHASE"/>
    <property type="match status" value="1"/>
</dbReference>
<comment type="caution">
    <text evidence="16">The sequence shown here is derived from an EMBL/GenBank/DDBJ whole genome shotgun (WGS) entry which is preliminary data.</text>
</comment>
<dbReference type="InterPro" id="IPR038385">
    <property type="entry name" value="Sua5/YwlC_C"/>
</dbReference>
<protein>
    <recommendedName>
        <fullName evidence="4 13">Threonylcarbamoyl-AMP synthase</fullName>
        <shortName evidence="13">TC-AMP synthase</shortName>
        <ecNumber evidence="3 13">2.7.7.87</ecNumber>
    </recommendedName>
    <alternativeName>
        <fullName evidence="11 13">L-threonylcarbamoyladenylate synthase</fullName>
    </alternativeName>
</protein>
<dbReference type="GO" id="GO:0006450">
    <property type="term" value="P:regulation of translational fidelity"/>
    <property type="evidence" value="ECO:0007669"/>
    <property type="project" value="TreeGrafter"/>
</dbReference>
<feature type="binding site" evidence="14">
    <location>
        <position position="124"/>
    </location>
    <ligand>
        <name>L-threonine</name>
        <dbReference type="ChEBI" id="CHEBI:57926"/>
    </ligand>
</feature>
<comment type="catalytic activity">
    <reaction evidence="12 13">
        <text>L-threonine + hydrogencarbonate + ATP = L-threonylcarbamoyladenylate + diphosphate + H2O</text>
        <dbReference type="Rhea" id="RHEA:36407"/>
        <dbReference type="ChEBI" id="CHEBI:15377"/>
        <dbReference type="ChEBI" id="CHEBI:17544"/>
        <dbReference type="ChEBI" id="CHEBI:30616"/>
        <dbReference type="ChEBI" id="CHEBI:33019"/>
        <dbReference type="ChEBI" id="CHEBI:57926"/>
        <dbReference type="ChEBI" id="CHEBI:73682"/>
        <dbReference type="EC" id="2.7.7.87"/>
    </reaction>
</comment>
<reference evidence="16" key="1">
    <citation type="submission" date="2020-10" db="EMBL/GenBank/DDBJ databases">
        <authorList>
            <person name="Gilroy R."/>
        </authorList>
    </citation>
    <scope>NUCLEOTIDE SEQUENCE</scope>
    <source>
        <strain evidence="16">CHK180-2868</strain>
    </source>
</reference>